<keyword evidence="2" id="KW-0131">Cell cycle</keyword>
<keyword evidence="2" id="KW-0717">Septation</keyword>
<keyword evidence="2" id="KW-0132">Cell division</keyword>
<evidence type="ECO:0008006" key="7">
    <source>
        <dbReference type="Google" id="ProtNLM"/>
    </source>
</evidence>
<feature type="compositionally biased region" description="Polar residues" evidence="4">
    <location>
        <begin position="105"/>
        <end position="115"/>
    </location>
</feature>
<gene>
    <name evidence="5" type="ORF">BTA35_0209235</name>
</gene>
<keyword evidence="6" id="KW-1185">Reference proteome</keyword>
<dbReference type="EMBL" id="MTSD02000003">
    <property type="protein sequence ID" value="OOV87168.1"/>
    <property type="molecule type" value="Genomic_DNA"/>
</dbReference>
<sequence length="115" mass="12731">MSLDLLNELEKRVQSAVSTIEDLKLEIEQLKEENTALISEKDAWEGRLAELLGKFDLIDGTAPDTTEEVSGLAAESDSEESLEDETLANQAFEQDFSEATEEPEQSNGFSSNNNF</sequence>
<feature type="compositionally biased region" description="Acidic residues" evidence="4">
    <location>
        <begin position="76"/>
        <end position="86"/>
    </location>
</feature>
<dbReference type="GO" id="GO:0043093">
    <property type="term" value="P:FtsZ-dependent cytokinesis"/>
    <property type="evidence" value="ECO:0007669"/>
    <property type="project" value="InterPro"/>
</dbReference>
<proteinExistence type="predicted"/>
<dbReference type="GO" id="GO:0005737">
    <property type="term" value="C:cytoplasm"/>
    <property type="evidence" value="ECO:0007669"/>
    <property type="project" value="InterPro"/>
</dbReference>
<dbReference type="Pfam" id="PF06005">
    <property type="entry name" value="ZapB"/>
    <property type="match status" value="1"/>
</dbReference>
<evidence type="ECO:0000256" key="1">
    <source>
        <dbReference type="ARBA" id="ARBA00023054"/>
    </source>
</evidence>
<evidence type="ECO:0000256" key="4">
    <source>
        <dbReference type="SAM" id="MobiDB-lite"/>
    </source>
</evidence>
<evidence type="ECO:0000256" key="3">
    <source>
        <dbReference type="SAM" id="Coils"/>
    </source>
</evidence>
<name>A0A1T1HBC2_OCELI</name>
<dbReference type="RefSeq" id="WP_078319523.1">
    <property type="nucleotide sequence ID" value="NZ_FXTS01000003.1"/>
</dbReference>
<comment type="caution">
    <text evidence="5">The sequence shown here is derived from an EMBL/GenBank/DDBJ whole genome shotgun (WGS) entry which is preliminary data.</text>
</comment>
<evidence type="ECO:0000313" key="6">
    <source>
        <dbReference type="Proteomes" id="UP000190064"/>
    </source>
</evidence>
<dbReference type="Proteomes" id="UP000190064">
    <property type="component" value="Unassembled WGS sequence"/>
</dbReference>
<protein>
    <recommendedName>
        <fullName evidence="7">Cell division protein ZapB</fullName>
    </recommendedName>
</protein>
<feature type="coiled-coil region" evidence="3">
    <location>
        <begin position="6"/>
        <end position="47"/>
    </location>
</feature>
<dbReference type="STRING" id="966.BTA35_0209235"/>
<organism evidence="5 6">
    <name type="scientific">Oceanospirillum linum</name>
    <dbReference type="NCBI Taxonomy" id="966"/>
    <lineage>
        <taxon>Bacteria</taxon>
        <taxon>Pseudomonadati</taxon>
        <taxon>Pseudomonadota</taxon>
        <taxon>Gammaproteobacteria</taxon>
        <taxon>Oceanospirillales</taxon>
        <taxon>Oceanospirillaceae</taxon>
        <taxon>Oceanospirillum</taxon>
    </lineage>
</organism>
<dbReference type="InterPro" id="IPR009252">
    <property type="entry name" value="Cell_div_ZapB"/>
</dbReference>
<dbReference type="Gene3D" id="1.20.5.340">
    <property type="match status" value="1"/>
</dbReference>
<dbReference type="AlphaFoldDB" id="A0A1T1HBC2"/>
<dbReference type="GO" id="GO:0000917">
    <property type="term" value="P:division septum assembly"/>
    <property type="evidence" value="ECO:0007669"/>
    <property type="project" value="UniProtKB-KW"/>
</dbReference>
<accession>A0A1T1HBC2</accession>
<feature type="compositionally biased region" description="Acidic residues" evidence="4">
    <location>
        <begin position="95"/>
        <end position="104"/>
    </location>
</feature>
<evidence type="ECO:0000256" key="2">
    <source>
        <dbReference type="ARBA" id="ARBA00023210"/>
    </source>
</evidence>
<evidence type="ECO:0000313" key="5">
    <source>
        <dbReference type="EMBL" id="OOV87168.1"/>
    </source>
</evidence>
<feature type="region of interest" description="Disordered" evidence="4">
    <location>
        <begin position="59"/>
        <end position="115"/>
    </location>
</feature>
<keyword evidence="1 3" id="KW-0175">Coiled coil</keyword>
<reference evidence="5" key="1">
    <citation type="submission" date="2017-02" db="EMBL/GenBank/DDBJ databases">
        <title>Draft Genome Sequence of the Salt Water Bacterium Oceanospirillum linum ATCC 11336.</title>
        <authorList>
            <person name="Trachtenberg A.M."/>
            <person name="Carney J.G."/>
            <person name="Linnane J.D."/>
            <person name="Rheaume B.A."/>
            <person name="Pitts N.L."/>
            <person name="Mykles D.L."/>
            <person name="Maclea K.S."/>
        </authorList>
    </citation>
    <scope>NUCLEOTIDE SEQUENCE [LARGE SCALE GENOMIC DNA]</scope>
    <source>
        <strain evidence="5">ATCC 11336</strain>
    </source>
</reference>